<dbReference type="SMART" id="SM00900">
    <property type="entry name" value="FMN_bind"/>
    <property type="match status" value="1"/>
</dbReference>
<dbReference type="PANTHER" id="PTHR43400:SF10">
    <property type="entry name" value="3-OXOSTEROID 1-DEHYDROGENASE"/>
    <property type="match status" value="1"/>
</dbReference>
<dbReference type="GO" id="GO:0033765">
    <property type="term" value="F:steroid dehydrogenase activity, acting on the CH-CH group of donors"/>
    <property type="evidence" value="ECO:0007669"/>
    <property type="project" value="UniProtKB-ARBA"/>
</dbReference>
<organism evidence="10">
    <name type="scientific">Desulfitobacterium hafniense</name>
    <name type="common">Desulfitobacterium frappieri</name>
    <dbReference type="NCBI Taxonomy" id="49338"/>
    <lineage>
        <taxon>Bacteria</taxon>
        <taxon>Bacillati</taxon>
        <taxon>Bacillota</taxon>
        <taxon>Clostridia</taxon>
        <taxon>Eubacteriales</taxon>
        <taxon>Desulfitobacteriaceae</taxon>
        <taxon>Desulfitobacterium</taxon>
    </lineage>
</organism>
<dbReference type="Gene3D" id="3.90.700.10">
    <property type="entry name" value="Succinate dehydrogenase/fumarate reductase flavoprotein, catalytic domain"/>
    <property type="match status" value="1"/>
</dbReference>
<dbReference type="AlphaFoldDB" id="A0A098AWV6"/>
<name>A0A098AWV6_DESHA</name>
<evidence type="ECO:0000259" key="9">
    <source>
        <dbReference type="SMART" id="SM00900"/>
    </source>
</evidence>
<evidence type="ECO:0000256" key="2">
    <source>
        <dbReference type="ARBA" id="ARBA00001974"/>
    </source>
</evidence>
<comment type="cofactor">
    <cofactor evidence="2">
        <name>FAD</name>
        <dbReference type="ChEBI" id="CHEBI:57692"/>
    </cofactor>
</comment>
<dbReference type="RefSeq" id="WP_144677329.1">
    <property type="nucleotide sequence ID" value="NZ_LK996017.1"/>
</dbReference>
<dbReference type="NCBIfam" id="TIGR01409">
    <property type="entry name" value="TAT_signal_seq"/>
    <property type="match status" value="1"/>
</dbReference>
<evidence type="ECO:0000256" key="7">
    <source>
        <dbReference type="ARBA" id="ARBA00023002"/>
    </source>
</evidence>
<keyword evidence="5" id="KW-0285">Flavoprotein</keyword>
<dbReference type="EMBL" id="LK996017">
    <property type="protein sequence ID" value="CDX00607.1"/>
    <property type="molecule type" value="Genomic_DNA"/>
</dbReference>
<dbReference type="Pfam" id="PF00890">
    <property type="entry name" value="FAD_binding_2"/>
    <property type="match status" value="1"/>
</dbReference>
<dbReference type="InterPro" id="IPR019546">
    <property type="entry name" value="TAT_signal_bac_arc"/>
</dbReference>
<dbReference type="SUPFAM" id="SSF56425">
    <property type="entry name" value="Succinate dehydrogenase/fumarate reductase flavoprotein, catalytic domain"/>
    <property type="match status" value="1"/>
</dbReference>
<keyword evidence="6" id="KW-0274">FAD</keyword>
<comment type="cofactor">
    <cofactor evidence="1">
        <name>FMN</name>
        <dbReference type="ChEBI" id="CHEBI:58210"/>
    </cofactor>
</comment>
<dbReference type="PROSITE" id="PS51318">
    <property type="entry name" value="TAT"/>
    <property type="match status" value="1"/>
</dbReference>
<dbReference type="GO" id="GO:0008202">
    <property type="term" value="P:steroid metabolic process"/>
    <property type="evidence" value="ECO:0007669"/>
    <property type="project" value="UniProtKB-ARBA"/>
</dbReference>
<evidence type="ECO:0000256" key="4">
    <source>
        <dbReference type="ARBA" id="ARBA00015872"/>
    </source>
</evidence>
<keyword evidence="7" id="KW-0560">Oxidoreductase</keyword>
<proteinExistence type="predicted"/>
<evidence type="ECO:0000256" key="3">
    <source>
        <dbReference type="ARBA" id="ARBA00013137"/>
    </source>
</evidence>
<dbReference type="EC" id="1.3.99.33" evidence="3"/>
<dbReference type="InterPro" id="IPR036188">
    <property type="entry name" value="FAD/NAD-bd_sf"/>
</dbReference>
<comment type="catalytic activity">
    <reaction evidence="8">
        <text>dihydrourocanate + A = urocanate + AH2</text>
        <dbReference type="Rhea" id="RHEA:36059"/>
        <dbReference type="ChEBI" id="CHEBI:13193"/>
        <dbReference type="ChEBI" id="CHEBI:17499"/>
        <dbReference type="ChEBI" id="CHEBI:27247"/>
        <dbReference type="ChEBI" id="CHEBI:72991"/>
        <dbReference type="EC" id="1.3.99.33"/>
    </reaction>
</comment>
<evidence type="ECO:0000256" key="1">
    <source>
        <dbReference type="ARBA" id="ARBA00001917"/>
    </source>
</evidence>
<dbReference type="InterPro" id="IPR007329">
    <property type="entry name" value="FMN-bd"/>
</dbReference>
<dbReference type="PANTHER" id="PTHR43400">
    <property type="entry name" value="FUMARATE REDUCTASE"/>
    <property type="match status" value="1"/>
</dbReference>
<sequence>MKKDFSRRDFLKAAAAGVVSTSTLGILSGCSSGSPASAPKGTYKPGTYTATAQGMGEVTVTMTFDENTITDVVLDLANETAGIGQAAKDTLIAQILDGQSVQVDGVSGASITSKAVMKAAADCITQAGGNPVVVSPGSSGSAGTDWLGQAPEIADSEIVKTYDYEVVVIGAGTSGTFAACSAVEEGAKTVLIEKSGADFGGSGIRDTLGAIGSKQQIANKDNPDKFDVIRLMYQHSQGYGDQRLFKVWADNSGEAIDWYTERMAKHDVKVLHEVDNHDTGEKFEFYDVGHSVQWEGREYKSQFTMFLLLDDYKAKGLEVHHDTEMIKLLKDGSKVTGILAKSGDKYVRYNASKGVIVCTGGYSNNTEMLQALQPETLKMTGVNRSFPGSSGQGIKACLWAGGIMDETHASMIFDRACVKPDASGPEDAGWFWMGSQPFLKVDLKGRRFTNESGSYDHILHTAFNLLPEHTYAMIWDADYPEDIKRFESHGCSRLYPHANGTESVFPMEYIQNVMNPDLQKQGYIVQADTIEELAGKLNIPADNLKATVDRYNELYDQQKDEDFDKEPFRLSQLRTAPFYGTRQCGGYFIATMDGVKINTDMNAIDKDGNAIEGLYVAGDCSGGYFHGSYVNLLAGAAAGRSVTFGRLAGRNAARRRV</sequence>
<dbReference type="InterPro" id="IPR027477">
    <property type="entry name" value="Succ_DH/fumarate_Rdtase_cat_sf"/>
</dbReference>
<evidence type="ECO:0000256" key="6">
    <source>
        <dbReference type="ARBA" id="ARBA00022827"/>
    </source>
</evidence>
<evidence type="ECO:0000313" key="10">
    <source>
        <dbReference type="EMBL" id="CDX00607.1"/>
    </source>
</evidence>
<dbReference type="PROSITE" id="PS51257">
    <property type="entry name" value="PROKAR_LIPOPROTEIN"/>
    <property type="match status" value="1"/>
</dbReference>
<dbReference type="SUPFAM" id="SSF51905">
    <property type="entry name" value="FAD/NAD(P)-binding domain"/>
    <property type="match status" value="1"/>
</dbReference>
<dbReference type="GO" id="GO:0010181">
    <property type="term" value="F:FMN binding"/>
    <property type="evidence" value="ECO:0007669"/>
    <property type="project" value="InterPro"/>
</dbReference>
<accession>A0A098AWV6</accession>
<evidence type="ECO:0000256" key="8">
    <source>
        <dbReference type="ARBA" id="ARBA00049922"/>
    </source>
</evidence>
<dbReference type="Gene3D" id="3.50.50.60">
    <property type="entry name" value="FAD/NAD(P)-binding domain"/>
    <property type="match status" value="2"/>
</dbReference>
<gene>
    <name evidence="10" type="ORF">DPCES_0720</name>
</gene>
<dbReference type="GO" id="GO:0016020">
    <property type="term" value="C:membrane"/>
    <property type="evidence" value="ECO:0007669"/>
    <property type="project" value="InterPro"/>
</dbReference>
<dbReference type="InterPro" id="IPR003953">
    <property type="entry name" value="FAD-dep_OxRdtase_2_FAD-bd"/>
</dbReference>
<protein>
    <recommendedName>
        <fullName evidence="4">Urocanate reductase</fullName>
        <ecNumber evidence="3">1.3.99.33</ecNumber>
    </recommendedName>
</protein>
<reference evidence="10" key="1">
    <citation type="submission" date="2014-07" db="EMBL/GenBank/DDBJ databases">
        <authorList>
            <person name="Hornung V.Bastian."/>
        </authorList>
    </citation>
    <scope>NUCLEOTIDE SEQUENCE</scope>
    <source>
        <strain evidence="10">PCE-S</strain>
    </source>
</reference>
<dbReference type="Pfam" id="PF04205">
    <property type="entry name" value="FMN_bind"/>
    <property type="match status" value="1"/>
</dbReference>
<feature type="domain" description="FMN-binding" evidence="9">
    <location>
        <begin position="54"/>
        <end position="127"/>
    </location>
</feature>
<dbReference type="InterPro" id="IPR050315">
    <property type="entry name" value="FAD-oxidoreductase_2"/>
</dbReference>
<dbReference type="PATRIC" id="fig|49338.4.peg.772"/>
<dbReference type="Gene3D" id="3.90.1010.20">
    <property type="match status" value="1"/>
</dbReference>
<evidence type="ECO:0000256" key="5">
    <source>
        <dbReference type="ARBA" id="ARBA00022630"/>
    </source>
</evidence>
<dbReference type="InterPro" id="IPR006311">
    <property type="entry name" value="TAT_signal"/>
</dbReference>